<dbReference type="RefSeq" id="WP_250063869.1">
    <property type="nucleotide sequence ID" value="NZ_JAMJPK010000012.1"/>
</dbReference>
<keyword evidence="3" id="KW-1185">Reference proteome</keyword>
<name>A0ABT0T5R0_9GAMM</name>
<dbReference type="SUPFAM" id="SSF47598">
    <property type="entry name" value="Ribbon-helix-helix"/>
    <property type="match status" value="1"/>
</dbReference>
<reference evidence="2" key="1">
    <citation type="submission" date="2022-05" db="EMBL/GenBank/DDBJ databases">
        <title>Halomonas geminus sp. nov. and Halomonas llamarensis sp. nov. isolated from high-altitude salars of the Atacama Desert.</title>
        <authorList>
            <person name="Hintersatz C."/>
            <person name="Rojas L.A."/>
            <person name="Wei T.-S."/>
            <person name="Kutschke S."/>
            <person name="Lehmann F."/>
            <person name="Jain R."/>
            <person name="Pollmann K."/>
        </authorList>
    </citation>
    <scope>NUCLEOTIDE SEQUENCE</scope>
    <source>
        <strain evidence="2">ATCH28</strain>
    </source>
</reference>
<dbReference type="EMBL" id="JAMJPK010000012">
    <property type="protein sequence ID" value="MCL7942255.1"/>
    <property type="molecule type" value="Genomic_DNA"/>
</dbReference>
<comment type="caution">
    <text evidence="2">The sequence shown here is derived from an EMBL/GenBank/DDBJ whole genome shotgun (WGS) entry which is preliminary data.</text>
</comment>
<dbReference type="Pfam" id="PF01402">
    <property type="entry name" value="RHH_1"/>
    <property type="match status" value="1"/>
</dbReference>
<accession>A0ABT0T5R0</accession>
<organism evidence="2 3">
    <name type="scientific">Halomonas gemina</name>
    <dbReference type="NCBI Taxonomy" id="2945105"/>
    <lineage>
        <taxon>Bacteria</taxon>
        <taxon>Pseudomonadati</taxon>
        <taxon>Pseudomonadota</taxon>
        <taxon>Gammaproteobacteria</taxon>
        <taxon>Oceanospirillales</taxon>
        <taxon>Halomonadaceae</taxon>
        <taxon>Halomonas</taxon>
    </lineage>
</organism>
<dbReference type="Proteomes" id="UP001165369">
    <property type="component" value="Unassembled WGS sequence"/>
</dbReference>
<dbReference type="CDD" id="cd22233">
    <property type="entry name" value="RHH_CopAso-like"/>
    <property type="match status" value="1"/>
</dbReference>
<evidence type="ECO:0000313" key="3">
    <source>
        <dbReference type="Proteomes" id="UP001165369"/>
    </source>
</evidence>
<dbReference type="InterPro" id="IPR010985">
    <property type="entry name" value="Ribbon_hlx_hlx"/>
</dbReference>
<feature type="domain" description="Ribbon-helix-helix protein CopG" evidence="1">
    <location>
        <begin position="5"/>
        <end position="43"/>
    </location>
</feature>
<dbReference type="InterPro" id="IPR002145">
    <property type="entry name" value="CopG"/>
</dbReference>
<proteinExistence type="predicted"/>
<evidence type="ECO:0000259" key="1">
    <source>
        <dbReference type="Pfam" id="PF01402"/>
    </source>
</evidence>
<protein>
    <submittedName>
        <fullName evidence="2">CopG family ribbon-helix-helix protein</fullName>
    </submittedName>
</protein>
<dbReference type="Gene3D" id="1.10.1220.10">
    <property type="entry name" value="Met repressor-like"/>
    <property type="match status" value="1"/>
</dbReference>
<dbReference type="InterPro" id="IPR013321">
    <property type="entry name" value="Arc_rbn_hlx_hlx"/>
</dbReference>
<evidence type="ECO:0000313" key="2">
    <source>
        <dbReference type="EMBL" id="MCL7942255.1"/>
    </source>
</evidence>
<sequence>MTTPTSITLNVVLEERVQRLAEARRRPVDWLIHEAIEQYVEREEKQEAFNQDTLRAWEDYQATGLYATADEVEEWLASWGTDNETSPPRCHK</sequence>
<gene>
    <name evidence="2" type="ORF">M8009_18410</name>
</gene>